<accession>A0ABY3TSL4</accession>
<feature type="region of interest" description="Disordered" evidence="1">
    <location>
        <begin position="161"/>
        <end position="191"/>
    </location>
</feature>
<dbReference type="RefSeq" id="WP_240179397.1">
    <property type="nucleotide sequence ID" value="NZ_CP092362.2"/>
</dbReference>
<dbReference type="Proteomes" id="UP001055337">
    <property type="component" value="Chromosome"/>
</dbReference>
<sequence length="273" mass="28439">MREDQTDMVTQGRSNRTTVTCANGHENPDGQYFCGDCGAALEPGLLICLSGHANPDDRRFCGDCGAPLVAPPDVESANSTARWSVDPTGRHQCRYWDGVRWTRHVADGGTLGSDRARPSGGRVDSWIALVAGLITVALLAGAGADIWVQLSRAKDTAKEKQAAAQTTTTSAQTSAVAASTTISEPPPAEPPAAPVLVRVATPCQPGSAEGIAADGSATYCARLADTDTYLWSLTPGDIPMPDVGQGGDPAIAVCMAQTERTEAGCVEYLQPAR</sequence>
<dbReference type="InterPro" id="IPR018929">
    <property type="entry name" value="DUF2510"/>
</dbReference>
<keyword evidence="2" id="KW-0812">Transmembrane</keyword>
<evidence type="ECO:0000313" key="5">
    <source>
        <dbReference type="Proteomes" id="UP001055337"/>
    </source>
</evidence>
<keyword evidence="2" id="KW-1133">Transmembrane helix</keyword>
<dbReference type="Pfam" id="PF10708">
    <property type="entry name" value="DUF2510"/>
    <property type="match status" value="1"/>
</dbReference>
<gene>
    <name evidence="4" type="ORF">MI149_08330</name>
</gene>
<keyword evidence="2" id="KW-0472">Membrane</keyword>
<organism evidence="4 5">
    <name type="scientific">Mycolicibacterium crocinum</name>
    <dbReference type="NCBI Taxonomy" id="388459"/>
    <lineage>
        <taxon>Bacteria</taxon>
        <taxon>Bacillati</taxon>
        <taxon>Actinomycetota</taxon>
        <taxon>Actinomycetes</taxon>
        <taxon>Mycobacteriales</taxon>
        <taxon>Mycobacteriaceae</taxon>
        <taxon>Mycolicibacterium</taxon>
    </lineage>
</organism>
<evidence type="ECO:0000256" key="2">
    <source>
        <dbReference type="SAM" id="Phobius"/>
    </source>
</evidence>
<protein>
    <submittedName>
        <fullName evidence="4">DUF2510 domain-containing protein</fullName>
    </submittedName>
</protein>
<evidence type="ECO:0000313" key="4">
    <source>
        <dbReference type="EMBL" id="ULN43073.1"/>
    </source>
</evidence>
<dbReference type="EMBL" id="CP092362">
    <property type="protein sequence ID" value="ULN43073.1"/>
    <property type="molecule type" value="Genomic_DNA"/>
</dbReference>
<feature type="domain" description="DUF2510" evidence="3">
    <location>
        <begin position="83"/>
        <end position="107"/>
    </location>
</feature>
<name>A0ABY3TSL4_9MYCO</name>
<proteinExistence type="predicted"/>
<keyword evidence="5" id="KW-1185">Reference proteome</keyword>
<reference evidence="4" key="1">
    <citation type="submission" date="2022-08" db="EMBL/GenBank/DDBJ databases">
        <title>Whole genome sequencing of non-tuberculosis mycobacteria type-strains.</title>
        <authorList>
            <person name="Igarashi Y."/>
            <person name="Osugi A."/>
            <person name="Mitarai S."/>
        </authorList>
    </citation>
    <scope>NUCLEOTIDE SEQUENCE</scope>
    <source>
        <strain evidence="4">JCM 16369</strain>
    </source>
</reference>
<feature type="transmembrane region" description="Helical" evidence="2">
    <location>
        <begin position="126"/>
        <end position="148"/>
    </location>
</feature>
<evidence type="ECO:0000256" key="1">
    <source>
        <dbReference type="SAM" id="MobiDB-lite"/>
    </source>
</evidence>
<evidence type="ECO:0000259" key="3">
    <source>
        <dbReference type="Pfam" id="PF10708"/>
    </source>
</evidence>
<feature type="compositionally biased region" description="Low complexity" evidence="1">
    <location>
        <begin position="162"/>
        <end position="181"/>
    </location>
</feature>